<organism evidence="10 11">
    <name type="scientific">Thiothrix lacustris</name>
    <dbReference type="NCBI Taxonomy" id="525917"/>
    <lineage>
        <taxon>Bacteria</taxon>
        <taxon>Pseudomonadati</taxon>
        <taxon>Pseudomonadota</taxon>
        <taxon>Gammaproteobacteria</taxon>
        <taxon>Thiotrichales</taxon>
        <taxon>Thiotrichaceae</taxon>
        <taxon>Thiothrix</taxon>
    </lineage>
</organism>
<dbReference type="Gene3D" id="1.10.287.950">
    <property type="entry name" value="Methyl-accepting chemotaxis protein"/>
    <property type="match status" value="1"/>
</dbReference>
<sequence>MSDNNGLEDKLPDVELREQRWPSPVWLIPLAALLIGFWLLFQAWYERGPTVTVQFSSAEGIEPGKTEVRYRAVTVGKVKKLKLDNELKYIEAMIELNKEIGRHLGSDASFWVVRPRVNRSGVSGLSTLFSGSYIGMDPGTDNDDQSFYKGAERPPVIAPAEDGKRFFLISDSLGSMDVGAPVFYKQLQVGEVIDYELLDNQDRVQLELFVRAPYFQYVHENTRFWNASGVELNMNSTGAEFRMESLISVLIGGIAFETPTGVAGGDVSKQGDTFVLHRNYANSQKKQYATRLYYVMYFEGSVRGMRVGSAVEFQGIPIGQVEKIDLTMDTDSLVVRVPVLVSIQPQYFDESFTKEAGEAAMRKLVEKGLRAKLDTVSFLTGQKVITLSMETDPPAASIKATQFYSEFPTIGTAFEELPFLATEIMISLDETLAGINKLVSSGKLDKTIDSLNNVLLEAEQAVKAAKETLKTVDKDTLPSVTNDVNKISQDLGNTMQRIQGSMVQIDRLTAQNSPTQQQLQEMLEEVTAASRALRSLTETLQRQPSSLLRGKQGE</sequence>
<dbReference type="AlphaFoldDB" id="A0A1Y1QRJ4"/>
<dbReference type="Proteomes" id="UP000192491">
    <property type="component" value="Unassembled WGS sequence"/>
</dbReference>
<dbReference type="InterPro" id="IPR051800">
    <property type="entry name" value="PqiA-PqiB_transport"/>
</dbReference>
<dbReference type="PANTHER" id="PTHR30462:SF0">
    <property type="entry name" value="INTERMEMBRANE TRANSPORT PROTEIN YEBT"/>
    <property type="match status" value="1"/>
</dbReference>
<evidence type="ECO:0000256" key="2">
    <source>
        <dbReference type="ARBA" id="ARBA00022475"/>
    </source>
</evidence>
<comment type="subcellular location">
    <subcellularLocation>
        <location evidence="1">Cell inner membrane</location>
    </subcellularLocation>
</comment>
<feature type="coiled-coil region" evidence="7">
    <location>
        <begin position="448"/>
        <end position="475"/>
    </location>
</feature>
<gene>
    <name evidence="10" type="ORF">BWK73_15725</name>
</gene>
<feature type="domain" description="Mce/MlaD" evidence="9">
    <location>
        <begin position="47"/>
        <end position="139"/>
    </location>
</feature>
<comment type="caution">
    <text evidence="10">The sequence shown here is derived from an EMBL/GenBank/DDBJ whole genome shotgun (WGS) entry which is preliminary data.</text>
</comment>
<evidence type="ECO:0000313" key="11">
    <source>
        <dbReference type="Proteomes" id="UP000192491"/>
    </source>
</evidence>
<evidence type="ECO:0000259" key="9">
    <source>
        <dbReference type="Pfam" id="PF02470"/>
    </source>
</evidence>
<feature type="transmembrane region" description="Helical" evidence="8">
    <location>
        <begin position="25"/>
        <end position="45"/>
    </location>
</feature>
<feature type="domain" description="Mce/MlaD" evidence="9">
    <location>
        <begin position="165"/>
        <end position="223"/>
    </location>
</feature>
<evidence type="ECO:0000256" key="1">
    <source>
        <dbReference type="ARBA" id="ARBA00004533"/>
    </source>
</evidence>
<evidence type="ECO:0000256" key="3">
    <source>
        <dbReference type="ARBA" id="ARBA00022519"/>
    </source>
</evidence>
<proteinExistence type="predicted"/>
<feature type="domain" description="Mce/MlaD" evidence="9">
    <location>
        <begin position="293"/>
        <end position="388"/>
    </location>
</feature>
<keyword evidence="5 8" id="KW-1133">Transmembrane helix</keyword>
<name>A0A1Y1QRJ4_9GAMM</name>
<reference evidence="10 11" key="1">
    <citation type="submission" date="2017-01" db="EMBL/GenBank/DDBJ databases">
        <title>Novel large sulfur bacteria in the metagenomes of groundwater-fed chemosynthetic microbial mats in the Lake Huron basin.</title>
        <authorList>
            <person name="Sharrar A.M."/>
            <person name="Flood B.E."/>
            <person name="Bailey J.V."/>
            <person name="Jones D.S."/>
            <person name="Biddanda B."/>
            <person name="Ruberg S.A."/>
            <person name="Marcus D.N."/>
            <person name="Dick G.J."/>
        </authorList>
    </citation>
    <scope>NUCLEOTIDE SEQUENCE [LARGE SCALE GENOMIC DNA]</scope>
    <source>
        <strain evidence="10">A8</strain>
    </source>
</reference>
<evidence type="ECO:0000256" key="5">
    <source>
        <dbReference type="ARBA" id="ARBA00022989"/>
    </source>
</evidence>
<keyword evidence="3" id="KW-0997">Cell inner membrane</keyword>
<protein>
    <recommendedName>
        <fullName evidence="9">Mce/MlaD domain-containing protein</fullName>
    </recommendedName>
</protein>
<evidence type="ECO:0000256" key="6">
    <source>
        <dbReference type="ARBA" id="ARBA00023136"/>
    </source>
</evidence>
<evidence type="ECO:0000256" key="8">
    <source>
        <dbReference type="SAM" id="Phobius"/>
    </source>
</evidence>
<dbReference type="GO" id="GO:0005886">
    <property type="term" value="C:plasma membrane"/>
    <property type="evidence" value="ECO:0007669"/>
    <property type="project" value="UniProtKB-SubCell"/>
</dbReference>
<keyword evidence="4 8" id="KW-0812">Transmembrane</keyword>
<keyword evidence="2" id="KW-1003">Cell membrane</keyword>
<keyword evidence="7" id="KW-0175">Coiled coil</keyword>
<evidence type="ECO:0000256" key="4">
    <source>
        <dbReference type="ARBA" id="ARBA00022692"/>
    </source>
</evidence>
<dbReference type="Pfam" id="PF02470">
    <property type="entry name" value="MlaD"/>
    <property type="match status" value="3"/>
</dbReference>
<accession>A0A1Y1QRJ4</accession>
<dbReference type="EMBL" id="MTEJ01000072">
    <property type="protein sequence ID" value="OQX12130.1"/>
    <property type="molecule type" value="Genomic_DNA"/>
</dbReference>
<keyword evidence="6 8" id="KW-0472">Membrane</keyword>
<dbReference type="InterPro" id="IPR003399">
    <property type="entry name" value="Mce/MlaD"/>
</dbReference>
<dbReference type="PANTHER" id="PTHR30462">
    <property type="entry name" value="INTERMEMBRANE TRANSPORT PROTEIN PQIB-RELATED"/>
    <property type="match status" value="1"/>
</dbReference>
<evidence type="ECO:0000313" key="10">
    <source>
        <dbReference type="EMBL" id="OQX12130.1"/>
    </source>
</evidence>
<evidence type="ECO:0000256" key="7">
    <source>
        <dbReference type="SAM" id="Coils"/>
    </source>
</evidence>